<organism evidence="3 4">
    <name type="scientific">Oceanisphaera psychrotolerans</name>
    <dbReference type="NCBI Taxonomy" id="1414654"/>
    <lineage>
        <taxon>Bacteria</taxon>
        <taxon>Pseudomonadati</taxon>
        <taxon>Pseudomonadota</taxon>
        <taxon>Gammaproteobacteria</taxon>
        <taxon>Aeromonadales</taxon>
        <taxon>Aeromonadaceae</taxon>
        <taxon>Oceanisphaera</taxon>
    </lineage>
</organism>
<dbReference type="Pfam" id="PF13369">
    <property type="entry name" value="Transglut_core2"/>
    <property type="match status" value="1"/>
</dbReference>
<accession>A0A1J4QBI0</accession>
<comment type="similarity">
    <text evidence="1">Belongs to the UPF0162 family.</text>
</comment>
<dbReference type="AlphaFoldDB" id="A0A1J4QBI0"/>
<dbReference type="STRING" id="1414654.BFR47_17115"/>
<dbReference type="OrthoDB" id="232498at2"/>
<dbReference type="Pfam" id="PF13371">
    <property type="entry name" value="TPR_9"/>
    <property type="match status" value="1"/>
</dbReference>
<sequence>MLKTNISDGWLSDEPRSLMTLALDVVESLYGIKARDQAELSLFALEQELAGELKDMNASQQLLPVLYGSMGVVGDWERFFAVDNCLMDRVLSRRRGIPVTLGILLLHLCERFEVRAEGIGFPGHFLVRIWPGEEGIVIDPFTGRQLSRHEMEQLLRGARGNLARIKPNHLKAADKLDILTRLLNVTKASFIHHQQFSQALACSQLLLKLKPDCPFERRDRGFLYEQLDCDQLAADDFEFFIEHCPEDPVADVLKAQVAALDLGPKTLH</sequence>
<dbReference type="PANTHER" id="PTHR31350">
    <property type="entry name" value="SI:DKEY-261L7.2"/>
    <property type="match status" value="1"/>
</dbReference>
<keyword evidence="4" id="KW-1185">Reference proteome</keyword>
<reference evidence="3 4" key="1">
    <citation type="submission" date="2016-07" db="EMBL/GenBank/DDBJ databases">
        <title>Draft Genome Sequence of Oceanisphaera psychrotolerans, isolated from coastal sediment samples.</title>
        <authorList>
            <person name="Zhuo S."/>
            <person name="Ruan Z."/>
        </authorList>
    </citation>
    <scope>NUCLEOTIDE SEQUENCE [LARGE SCALE GENOMIC DNA]</scope>
    <source>
        <strain evidence="3 4">LAM-WHM-ZC</strain>
    </source>
</reference>
<protein>
    <recommendedName>
        <fullName evidence="2">Protein SirB1 N-terminal domain-containing protein</fullName>
    </recommendedName>
</protein>
<name>A0A1J4QBI0_9GAMM</name>
<dbReference type="InterPro" id="IPR011990">
    <property type="entry name" value="TPR-like_helical_dom_sf"/>
</dbReference>
<dbReference type="EMBL" id="MDKE01000043">
    <property type="protein sequence ID" value="OIN06691.1"/>
    <property type="molecule type" value="Genomic_DNA"/>
</dbReference>
<dbReference type="SUPFAM" id="SSF48452">
    <property type="entry name" value="TPR-like"/>
    <property type="match status" value="1"/>
</dbReference>
<proteinExistence type="inferred from homology"/>
<dbReference type="RefSeq" id="WP_071473550.1">
    <property type="nucleotide sequence ID" value="NZ_MDKE01000043.1"/>
</dbReference>
<evidence type="ECO:0000313" key="3">
    <source>
        <dbReference type="EMBL" id="OIN06691.1"/>
    </source>
</evidence>
<feature type="domain" description="Protein SirB1 N-terminal" evidence="2">
    <location>
        <begin position="45"/>
        <end position="184"/>
    </location>
</feature>
<comment type="caution">
    <text evidence="3">The sequence shown here is derived from an EMBL/GenBank/DDBJ whole genome shotgun (WGS) entry which is preliminary data.</text>
</comment>
<evidence type="ECO:0000313" key="4">
    <source>
        <dbReference type="Proteomes" id="UP000243073"/>
    </source>
</evidence>
<evidence type="ECO:0000256" key="1">
    <source>
        <dbReference type="ARBA" id="ARBA00007100"/>
    </source>
</evidence>
<dbReference type="PANTHER" id="PTHR31350:SF21">
    <property type="entry name" value="F-BOX ONLY PROTEIN 21"/>
    <property type="match status" value="1"/>
</dbReference>
<dbReference type="InterPro" id="IPR032698">
    <property type="entry name" value="SirB1_N"/>
</dbReference>
<evidence type="ECO:0000259" key="2">
    <source>
        <dbReference type="Pfam" id="PF13369"/>
    </source>
</evidence>
<gene>
    <name evidence="3" type="ORF">BFR47_17115</name>
</gene>
<dbReference type="Proteomes" id="UP000243073">
    <property type="component" value="Unassembled WGS sequence"/>
</dbReference>